<protein>
    <submittedName>
        <fullName evidence="1">Uncharacterized protein</fullName>
    </submittedName>
</protein>
<proteinExistence type="predicted"/>
<feature type="non-terminal residue" evidence="1">
    <location>
        <position position="1"/>
    </location>
</feature>
<name>A0A382Q4K8_9ZZZZ</name>
<accession>A0A382Q4K8</accession>
<dbReference type="EMBL" id="UINC01111630">
    <property type="protein sequence ID" value="SVC79987.1"/>
    <property type="molecule type" value="Genomic_DNA"/>
</dbReference>
<sequence length="129" mass="14943">VRFDGVEPLSYQDCTETLNVVDHPHKTFLLPFYVGLVAGHGDVTAEEGTMAYAVMFDQAEAIRFAMWNFFTDAAGHPDPHSPAWDWQFVVRSPERNRPYGYRCRISYKPFRGYDAVLEDYESWRGQLSR</sequence>
<gene>
    <name evidence="1" type="ORF">METZ01_LOCUS332841</name>
</gene>
<reference evidence="1" key="1">
    <citation type="submission" date="2018-05" db="EMBL/GenBank/DDBJ databases">
        <authorList>
            <person name="Lanie J.A."/>
            <person name="Ng W.-L."/>
            <person name="Kazmierczak K.M."/>
            <person name="Andrzejewski T.M."/>
            <person name="Davidsen T.M."/>
            <person name="Wayne K.J."/>
            <person name="Tettelin H."/>
            <person name="Glass J.I."/>
            <person name="Rusch D."/>
            <person name="Podicherti R."/>
            <person name="Tsui H.-C.T."/>
            <person name="Winkler M.E."/>
        </authorList>
    </citation>
    <scope>NUCLEOTIDE SEQUENCE</scope>
</reference>
<evidence type="ECO:0000313" key="1">
    <source>
        <dbReference type="EMBL" id="SVC79987.1"/>
    </source>
</evidence>
<dbReference type="AlphaFoldDB" id="A0A382Q4K8"/>
<organism evidence="1">
    <name type="scientific">marine metagenome</name>
    <dbReference type="NCBI Taxonomy" id="408172"/>
    <lineage>
        <taxon>unclassified sequences</taxon>
        <taxon>metagenomes</taxon>
        <taxon>ecological metagenomes</taxon>
    </lineage>
</organism>